<sequence>MENQQAIFFQAIKAALPEYQNMALSIAEELGISTNEAYKKIRGDSNLTLQQIIKLSDSFNVPFVYSPKQSLSVTFNYLSVNEDLNMVNYLKDLLDNLRTIKNSKQKHITITTDDIPVFHFFKYPELTSFKLFFWANSANNIEVPFNSAFLSDEIIEISKALHATYLEIPSTEIWSKDTITGTLEQIRYAFEAGHLNDTELAVKIVEQVKYCLTDMNMYAIGSKKTIDPNHTFNWYNCDVLGSIAYLVDFKDRMACYNRFNTFNYLRTEDQSYCLQTRKWMQGLIMKSVSFSGQGEKHRNKYLYNAFAECDKLLQEIGQAEA</sequence>
<evidence type="ECO:0000313" key="1">
    <source>
        <dbReference type="EMBL" id="KIA88603.1"/>
    </source>
</evidence>
<dbReference type="EMBL" id="JSYN01000051">
    <property type="protein sequence ID" value="KIA88603.1"/>
    <property type="molecule type" value="Genomic_DNA"/>
</dbReference>
<evidence type="ECO:0008006" key="3">
    <source>
        <dbReference type="Google" id="ProtNLM"/>
    </source>
</evidence>
<keyword evidence="2" id="KW-1185">Reference proteome</keyword>
<dbReference type="AlphaFoldDB" id="A0A0C1F9P6"/>
<evidence type="ECO:0000313" key="2">
    <source>
        <dbReference type="Proteomes" id="UP000031246"/>
    </source>
</evidence>
<gene>
    <name evidence="1" type="ORF">OC25_26090</name>
</gene>
<dbReference type="OrthoDB" id="1098026at2"/>
<dbReference type="Proteomes" id="UP000031246">
    <property type="component" value="Unassembled WGS sequence"/>
</dbReference>
<reference evidence="1 2" key="1">
    <citation type="submission" date="2014-10" db="EMBL/GenBank/DDBJ databases">
        <title>Pedobacter Kyungheensis.</title>
        <authorList>
            <person name="Anderson B.M."/>
            <person name="Newman J.D."/>
        </authorList>
    </citation>
    <scope>NUCLEOTIDE SEQUENCE [LARGE SCALE GENOMIC DNA]</scope>
    <source>
        <strain evidence="1 2">KACC 16221</strain>
    </source>
</reference>
<comment type="caution">
    <text evidence="1">The sequence shown here is derived from an EMBL/GenBank/DDBJ whole genome shotgun (WGS) entry which is preliminary data.</text>
</comment>
<organism evidence="1 2">
    <name type="scientific">Pedobacter kyungheensis</name>
    <dbReference type="NCBI Taxonomy" id="1069985"/>
    <lineage>
        <taxon>Bacteria</taxon>
        <taxon>Pseudomonadati</taxon>
        <taxon>Bacteroidota</taxon>
        <taxon>Sphingobacteriia</taxon>
        <taxon>Sphingobacteriales</taxon>
        <taxon>Sphingobacteriaceae</taxon>
        <taxon>Pedobacter</taxon>
    </lineage>
</organism>
<protein>
    <recommendedName>
        <fullName evidence="3">Transcription regulator BetR N-terminal domain-containing protein</fullName>
    </recommendedName>
</protein>
<dbReference type="RefSeq" id="WP_039483286.1">
    <property type="nucleotide sequence ID" value="NZ_JSYN01000051.1"/>
</dbReference>
<name>A0A0C1F9P6_9SPHI</name>
<proteinExistence type="predicted"/>
<accession>A0A0C1F9P6</accession>